<dbReference type="Proteomes" id="UP000184447">
    <property type="component" value="Unassembled WGS sequence"/>
</dbReference>
<evidence type="ECO:0000256" key="2">
    <source>
        <dbReference type="SAM" id="Phobius"/>
    </source>
</evidence>
<sequence>MIFMPIPFIIGGIAAAVAAKGVKDGVEAKQNMNEAKEINEAANAMAKEAEEFIEMAKNKTKGAIETLGYEKVRILTTSISDFVTNFERIKNINLKNSEGINELKNFNPSSDSFKQLKEAAFEAKKIAVNGLAAVGSGALLAYGTYSVVMSGLGGLIVTATTGTALGALSGAAAVNATLAWLGGGALAAGGYGMMGGMIVLGGLVVGPALAIGGSIFASQSRKALNDSYGNYDKAKAFKVQAKNIGVALKSIFTRSNQLTEVLQKLDSYFVDYVSKLIIILNHSGINWNNYSLAEQQDIYKCVQIAQTIKAILDTSLLKENGELDEATNSMLDNGNKYLQMLKQI</sequence>
<keyword evidence="2" id="KW-1133">Transmembrane helix</keyword>
<evidence type="ECO:0000256" key="1">
    <source>
        <dbReference type="SAM" id="Coils"/>
    </source>
</evidence>
<organism evidence="3 4">
    <name type="scientific">Clostridium grantii DSM 8605</name>
    <dbReference type="NCBI Taxonomy" id="1121316"/>
    <lineage>
        <taxon>Bacteria</taxon>
        <taxon>Bacillati</taxon>
        <taxon>Bacillota</taxon>
        <taxon>Clostridia</taxon>
        <taxon>Eubacteriales</taxon>
        <taxon>Clostridiaceae</taxon>
        <taxon>Clostridium</taxon>
    </lineage>
</organism>
<gene>
    <name evidence="3" type="ORF">SAMN02745207_01028</name>
</gene>
<accession>A0A1M5SMR7</accession>
<dbReference type="AlphaFoldDB" id="A0A1M5SMR7"/>
<keyword evidence="1" id="KW-0175">Coiled coil</keyword>
<dbReference type="STRING" id="1121316.SAMN02745207_01028"/>
<feature type="transmembrane region" description="Helical" evidence="2">
    <location>
        <begin position="126"/>
        <end position="148"/>
    </location>
</feature>
<proteinExistence type="predicted"/>
<dbReference type="EMBL" id="FQXM01000004">
    <property type="protein sequence ID" value="SHH39861.1"/>
    <property type="molecule type" value="Genomic_DNA"/>
</dbReference>
<name>A0A1M5SMR7_9CLOT</name>
<reference evidence="3 4" key="1">
    <citation type="submission" date="2016-11" db="EMBL/GenBank/DDBJ databases">
        <authorList>
            <person name="Jaros S."/>
            <person name="Januszkiewicz K."/>
            <person name="Wedrychowicz H."/>
        </authorList>
    </citation>
    <scope>NUCLEOTIDE SEQUENCE [LARGE SCALE GENOMIC DNA]</scope>
    <source>
        <strain evidence="3 4">DSM 8605</strain>
    </source>
</reference>
<keyword evidence="2" id="KW-0812">Transmembrane</keyword>
<keyword evidence="4" id="KW-1185">Reference proteome</keyword>
<protein>
    <submittedName>
        <fullName evidence="3">Uncharacterized protein</fullName>
    </submittedName>
</protein>
<evidence type="ECO:0000313" key="3">
    <source>
        <dbReference type="EMBL" id="SHH39861.1"/>
    </source>
</evidence>
<feature type="transmembrane region" description="Helical" evidence="2">
    <location>
        <begin position="155"/>
        <end position="181"/>
    </location>
</feature>
<feature type="transmembrane region" description="Helical" evidence="2">
    <location>
        <begin position="193"/>
        <end position="217"/>
    </location>
</feature>
<feature type="coiled-coil region" evidence="1">
    <location>
        <begin position="32"/>
        <end position="59"/>
    </location>
</feature>
<evidence type="ECO:0000313" key="4">
    <source>
        <dbReference type="Proteomes" id="UP000184447"/>
    </source>
</evidence>
<keyword evidence="2" id="KW-0472">Membrane</keyword>